<organism evidence="2 3">
    <name type="scientific">Hymenobacter persicinus</name>
    <dbReference type="NCBI Taxonomy" id="2025506"/>
    <lineage>
        <taxon>Bacteria</taxon>
        <taxon>Pseudomonadati</taxon>
        <taxon>Bacteroidota</taxon>
        <taxon>Cytophagia</taxon>
        <taxon>Cytophagales</taxon>
        <taxon>Hymenobacteraceae</taxon>
        <taxon>Hymenobacter</taxon>
    </lineage>
</organism>
<dbReference type="RefSeq" id="WP_129922147.1">
    <property type="nucleotide sequence ID" value="NZ_SEWE01000038.1"/>
</dbReference>
<dbReference type="InterPro" id="IPR036278">
    <property type="entry name" value="Sialidase_sf"/>
</dbReference>
<keyword evidence="3" id="KW-1185">Reference proteome</keyword>
<evidence type="ECO:0000313" key="2">
    <source>
        <dbReference type="EMBL" id="RYU77975.1"/>
    </source>
</evidence>
<proteinExistence type="predicted"/>
<sequence>MSRQFLPLVLVFGLGASSALRAQSAHPNVLVSTISSPEETAIAINPKNTRELVAGANISNQYYSTNGGQTWTWRPLSSPYGVWGDPCVVADTTGAFYFFHLSNPGGSVNTSFPFVDRMQVQRAATAATPFTFRGYFGLNPPKQQDKEWVAVNRKTNALYATWTEFDAYGSLASTDSSRIVFSKSRDQGLTWTAPKRISKVGGDAVDEDNTVEGAVPAVGPNGEIYTAWAGPLGLTFNRSLDDGLTWLRSEKVIASVPGGWDFPVAGIYRANGLPITACDVSQGPNRGTIYVNWSDQRNGPSDTDVWLVKSTDGGQTWSAPRRVNNDTAGHQQFFTWMTIDQATGYLWFVFYDRRNYPANATETRTDVYGARSTDGGQTFQNFRLSQSPFVPNPGVFFGDYTNITAHNNVVRPIWTRLDNQQLSVWTALIDVTVLANKNAATLPGLSLQVYPNPAREAVQAALQLPLAAPATVRLLSLEGQLLRTVLNHELITTGQRRLTSPVADLAAGVYLLEVQVGEYSLHRKVLVAH</sequence>
<dbReference type="InterPro" id="IPR015943">
    <property type="entry name" value="WD40/YVTN_repeat-like_dom_sf"/>
</dbReference>
<dbReference type="Proteomes" id="UP000294155">
    <property type="component" value="Unassembled WGS sequence"/>
</dbReference>
<accession>A0A4Q5LCQ3</accession>
<evidence type="ECO:0000256" key="1">
    <source>
        <dbReference type="SAM" id="SignalP"/>
    </source>
</evidence>
<dbReference type="AlphaFoldDB" id="A0A4Q5LCQ3"/>
<dbReference type="Gene3D" id="2.120.10.10">
    <property type="match status" value="1"/>
</dbReference>
<dbReference type="SUPFAM" id="SSF50939">
    <property type="entry name" value="Sialidases"/>
    <property type="match status" value="1"/>
</dbReference>
<evidence type="ECO:0000313" key="3">
    <source>
        <dbReference type="Proteomes" id="UP000294155"/>
    </source>
</evidence>
<dbReference type="OrthoDB" id="7294637at2"/>
<name>A0A4Q5LCQ3_9BACT</name>
<dbReference type="Gene3D" id="2.130.10.10">
    <property type="entry name" value="YVTN repeat-like/Quinoprotein amine dehydrogenase"/>
    <property type="match status" value="1"/>
</dbReference>
<feature type="chain" id="PRO_5020576978" evidence="1">
    <location>
        <begin position="23"/>
        <end position="529"/>
    </location>
</feature>
<gene>
    <name evidence="2" type="ORF">EWM57_15915</name>
</gene>
<comment type="caution">
    <text evidence="2">The sequence shown here is derived from an EMBL/GenBank/DDBJ whole genome shotgun (WGS) entry which is preliminary data.</text>
</comment>
<dbReference type="InterPro" id="IPR026444">
    <property type="entry name" value="Secre_tail"/>
</dbReference>
<dbReference type="Pfam" id="PF02012">
    <property type="entry name" value="BNR"/>
    <property type="match status" value="2"/>
</dbReference>
<dbReference type="CDD" id="cd15482">
    <property type="entry name" value="Sialidase_non-viral"/>
    <property type="match status" value="1"/>
</dbReference>
<dbReference type="NCBIfam" id="TIGR04183">
    <property type="entry name" value="Por_Secre_tail"/>
    <property type="match status" value="1"/>
</dbReference>
<protein>
    <submittedName>
        <fullName evidence="2">T9SS type A sorting domain-containing protein</fullName>
    </submittedName>
</protein>
<dbReference type="InterPro" id="IPR002860">
    <property type="entry name" value="BNR_rpt"/>
</dbReference>
<feature type="signal peptide" evidence="1">
    <location>
        <begin position="1"/>
        <end position="22"/>
    </location>
</feature>
<dbReference type="EMBL" id="SEWE01000038">
    <property type="protein sequence ID" value="RYU77975.1"/>
    <property type="molecule type" value="Genomic_DNA"/>
</dbReference>
<reference evidence="2 3" key="1">
    <citation type="submission" date="2019-02" db="EMBL/GenBank/DDBJ databases">
        <title>Bacterial novel species isolated from soil.</title>
        <authorList>
            <person name="Jung H.-Y."/>
        </authorList>
    </citation>
    <scope>NUCLEOTIDE SEQUENCE [LARGE SCALE GENOMIC DNA]</scope>
    <source>
        <strain evidence="2 3">1-3-3-3</strain>
    </source>
</reference>
<keyword evidence="1" id="KW-0732">Signal</keyword>